<dbReference type="Gene3D" id="2.60.120.10">
    <property type="entry name" value="Jelly Rolls"/>
    <property type="match status" value="1"/>
</dbReference>
<accession>A0A1I7IHJ9</accession>
<organism evidence="2 3">
    <name type="scientific">Pseudoduganella namucuonensis</name>
    <dbReference type="NCBI Taxonomy" id="1035707"/>
    <lineage>
        <taxon>Bacteria</taxon>
        <taxon>Pseudomonadati</taxon>
        <taxon>Pseudomonadota</taxon>
        <taxon>Betaproteobacteria</taxon>
        <taxon>Burkholderiales</taxon>
        <taxon>Oxalobacteraceae</taxon>
        <taxon>Telluria group</taxon>
        <taxon>Pseudoduganella</taxon>
    </lineage>
</organism>
<name>A0A1I7IHJ9_9BURK</name>
<evidence type="ECO:0000313" key="3">
    <source>
        <dbReference type="Proteomes" id="UP000199391"/>
    </source>
</evidence>
<feature type="domain" description="Cupin type-2" evidence="1">
    <location>
        <begin position="41"/>
        <end position="106"/>
    </location>
</feature>
<dbReference type="Proteomes" id="UP000199391">
    <property type="component" value="Unassembled WGS sequence"/>
</dbReference>
<dbReference type="InterPro" id="IPR013096">
    <property type="entry name" value="Cupin_2"/>
</dbReference>
<gene>
    <name evidence="2" type="ORF">SAMN05216552_100844</name>
</gene>
<sequence length="119" mass="13040">MNLTRYHGAPPYHPPNHEGMHCLRLQGHEAGPSTNLWLGLSHLLPGGGTTLDGSGVEKMYVVLEGEVTIVTEDGEHVLRRYDSARLAPGEKRALRNKTNHPASILLAMPYQSPKQALPD</sequence>
<dbReference type="InterPro" id="IPR011051">
    <property type="entry name" value="RmlC_Cupin_sf"/>
</dbReference>
<evidence type="ECO:0000313" key="2">
    <source>
        <dbReference type="EMBL" id="SFU72414.1"/>
    </source>
</evidence>
<dbReference type="AlphaFoldDB" id="A0A1I7IHJ9"/>
<dbReference type="CDD" id="cd20299">
    <property type="entry name" value="cupin_YP766765-like"/>
    <property type="match status" value="1"/>
</dbReference>
<evidence type="ECO:0000259" key="1">
    <source>
        <dbReference type="Pfam" id="PF07883"/>
    </source>
</evidence>
<dbReference type="RefSeq" id="WP_093555524.1">
    <property type="nucleotide sequence ID" value="NZ_FPBO01000008.1"/>
</dbReference>
<protein>
    <recommendedName>
        <fullName evidence="1">Cupin type-2 domain-containing protein</fullName>
    </recommendedName>
</protein>
<dbReference type="EMBL" id="FPBO01000008">
    <property type="protein sequence ID" value="SFU72414.1"/>
    <property type="molecule type" value="Genomic_DNA"/>
</dbReference>
<dbReference type="InterPro" id="IPR014710">
    <property type="entry name" value="RmlC-like_jellyroll"/>
</dbReference>
<dbReference type="Pfam" id="PF07883">
    <property type="entry name" value="Cupin_2"/>
    <property type="match status" value="1"/>
</dbReference>
<dbReference type="STRING" id="1035707.SAMN05216552_100844"/>
<proteinExistence type="predicted"/>
<reference evidence="3" key="1">
    <citation type="submission" date="2016-10" db="EMBL/GenBank/DDBJ databases">
        <authorList>
            <person name="Varghese N."/>
            <person name="Submissions S."/>
        </authorList>
    </citation>
    <scope>NUCLEOTIDE SEQUENCE [LARGE SCALE GENOMIC DNA]</scope>
    <source>
        <strain evidence="3">CGMCC 1.11014</strain>
    </source>
</reference>
<keyword evidence="3" id="KW-1185">Reference proteome</keyword>
<dbReference type="SUPFAM" id="SSF51182">
    <property type="entry name" value="RmlC-like cupins"/>
    <property type="match status" value="1"/>
</dbReference>
<dbReference type="OrthoDB" id="2886949at2"/>